<evidence type="ECO:0000313" key="2">
    <source>
        <dbReference type="EMBL" id="SHN58536.1"/>
    </source>
</evidence>
<name>A0A1M7SJ88_9FIRM</name>
<dbReference type="InterPro" id="IPR000845">
    <property type="entry name" value="Nucleoside_phosphorylase_d"/>
</dbReference>
<gene>
    <name evidence="2" type="ORF">SAMN02745247_01887</name>
</gene>
<protein>
    <submittedName>
        <fullName evidence="2">Phosphorylase superfamily protein</fullName>
    </submittedName>
</protein>
<proteinExistence type="predicted"/>
<sequence>MKEKLKKILDTCHKYNSEHMMLETFGLRDDIMYDALVVAPSFTPYKLHMDQYCKVTTLRESAYLGGYLVEKDNFKIAWIKTASSASNLIDHLTLCAELSFKKAIFIGAVGALKEDFHVGNVCTPSYSISGNYADSFLMKESIRDNMLFSKVYPDKNFIDEVIGLGKKRGYDIRIGSVFCTPSIALEYIHLDEIRSFDTDLIEMETSSFYLVADLLEVPAVALLVVSDNSATGVALVGRTDEEQEQYDKGRNVVLPDMILAVAGM</sequence>
<accession>A0A1M7SJ88</accession>
<dbReference type="Pfam" id="PF01048">
    <property type="entry name" value="PNP_UDP_1"/>
    <property type="match status" value="1"/>
</dbReference>
<dbReference type="Proteomes" id="UP000184097">
    <property type="component" value="Unassembled WGS sequence"/>
</dbReference>
<reference evidence="2 3" key="1">
    <citation type="submission" date="2016-12" db="EMBL/GenBank/DDBJ databases">
        <authorList>
            <person name="Song W.-J."/>
            <person name="Kurnit D.M."/>
        </authorList>
    </citation>
    <scope>NUCLEOTIDE SEQUENCE [LARGE SCALE GENOMIC DNA]</scope>
    <source>
        <strain evidence="2 3">DSM 14810</strain>
    </source>
</reference>
<dbReference type="EMBL" id="FRDH01000007">
    <property type="protein sequence ID" value="SHN58536.1"/>
    <property type="molecule type" value="Genomic_DNA"/>
</dbReference>
<organism evidence="2 3">
    <name type="scientific">Butyrivibrio hungatei DSM 14810</name>
    <dbReference type="NCBI Taxonomy" id="1121132"/>
    <lineage>
        <taxon>Bacteria</taxon>
        <taxon>Bacillati</taxon>
        <taxon>Bacillota</taxon>
        <taxon>Clostridia</taxon>
        <taxon>Lachnospirales</taxon>
        <taxon>Lachnospiraceae</taxon>
        <taxon>Butyrivibrio</taxon>
    </lineage>
</organism>
<dbReference type="AlphaFoldDB" id="A0A1M7SJ88"/>
<dbReference type="GO" id="GO:0009116">
    <property type="term" value="P:nucleoside metabolic process"/>
    <property type="evidence" value="ECO:0007669"/>
    <property type="project" value="InterPro"/>
</dbReference>
<dbReference type="InterPro" id="IPR035994">
    <property type="entry name" value="Nucleoside_phosphorylase_sf"/>
</dbReference>
<dbReference type="Gene3D" id="3.40.50.1580">
    <property type="entry name" value="Nucleoside phosphorylase domain"/>
    <property type="match status" value="1"/>
</dbReference>
<feature type="domain" description="Nucleoside phosphorylase" evidence="1">
    <location>
        <begin position="88"/>
        <end position="234"/>
    </location>
</feature>
<dbReference type="SUPFAM" id="SSF53167">
    <property type="entry name" value="Purine and uridine phosphorylases"/>
    <property type="match status" value="1"/>
</dbReference>
<evidence type="ECO:0000313" key="3">
    <source>
        <dbReference type="Proteomes" id="UP000184097"/>
    </source>
</evidence>
<evidence type="ECO:0000259" key="1">
    <source>
        <dbReference type="Pfam" id="PF01048"/>
    </source>
</evidence>
<dbReference type="GO" id="GO:0003824">
    <property type="term" value="F:catalytic activity"/>
    <property type="evidence" value="ECO:0007669"/>
    <property type="project" value="InterPro"/>
</dbReference>
<dbReference type="RefSeq" id="WP_072703341.1">
    <property type="nucleotide sequence ID" value="NZ_FRDH01000007.1"/>
</dbReference>